<dbReference type="InterPro" id="IPR002213">
    <property type="entry name" value="UDP_glucos_trans"/>
</dbReference>
<keyword evidence="1 2" id="KW-0808">Transferase</keyword>
<reference evidence="4" key="1">
    <citation type="submission" date="2011-08" db="EMBL/GenBank/DDBJ databases">
        <authorList>
            <person name="Rombauts S."/>
        </authorList>
    </citation>
    <scope>NUCLEOTIDE SEQUENCE</scope>
    <source>
        <strain evidence="4">London</strain>
    </source>
</reference>
<dbReference type="GeneID" id="107369979"/>
<protein>
    <submittedName>
        <fullName evidence="2">UDP-glycosyltransferase 203F1</fullName>
    </submittedName>
</protein>
<dbReference type="KEGG" id="tut:107369979"/>
<reference evidence="3" key="4">
    <citation type="submission" date="2015-06" db="UniProtKB">
        <authorList>
            <consortium name="EnsemblMetazoa"/>
        </authorList>
    </citation>
    <scope>IDENTIFICATION</scope>
</reference>
<dbReference type="Gene3D" id="3.40.50.2000">
    <property type="entry name" value="Glycogen Phosphorylase B"/>
    <property type="match status" value="2"/>
</dbReference>
<dbReference type="OMA" id="NPYLDIC"/>
<name>T1L3L8_TETUR</name>
<dbReference type="HOGENOM" id="CLU_000537_0_0_1"/>
<accession>T1L3L8</accession>
<evidence type="ECO:0000313" key="3">
    <source>
        <dbReference type="EnsemblMetazoa" id="tetur36g00340.1"/>
    </source>
</evidence>
<reference evidence="2" key="3">
    <citation type="submission" date="2014-03" db="EMBL/GenBank/DDBJ databases">
        <authorList>
            <person name="Ahn S.-J."/>
            <person name="Dermauw W."/>
            <person name="Wybouw N."/>
            <person name="Heckel D.G."/>
            <person name="Van Leeuwen T."/>
        </authorList>
    </citation>
    <scope>NUCLEOTIDE SEQUENCE</scope>
</reference>
<proteinExistence type="evidence at transcript level"/>
<dbReference type="EMBL" id="CAEY01001040">
    <property type="status" value="NOT_ANNOTATED_CDS"/>
    <property type="molecule type" value="Genomic_DNA"/>
</dbReference>
<dbReference type="GO" id="GO:0008194">
    <property type="term" value="F:UDP-glycosyltransferase activity"/>
    <property type="evidence" value="ECO:0007669"/>
    <property type="project" value="InterPro"/>
</dbReference>
<evidence type="ECO:0000256" key="1">
    <source>
        <dbReference type="ARBA" id="ARBA00022679"/>
    </source>
</evidence>
<organism evidence="3 4">
    <name type="scientific">Tetranychus urticae</name>
    <name type="common">Two-spotted spider mite</name>
    <dbReference type="NCBI Taxonomy" id="32264"/>
    <lineage>
        <taxon>Eukaryota</taxon>
        <taxon>Metazoa</taxon>
        <taxon>Ecdysozoa</taxon>
        <taxon>Arthropoda</taxon>
        <taxon>Chelicerata</taxon>
        <taxon>Arachnida</taxon>
        <taxon>Acari</taxon>
        <taxon>Acariformes</taxon>
        <taxon>Trombidiformes</taxon>
        <taxon>Prostigmata</taxon>
        <taxon>Eleutherengona</taxon>
        <taxon>Raphignathae</taxon>
        <taxon>Tetranychoidea</taxon>
        <taxon>Tetranychidae</taxon>
        <taxon>Tetranychus</taxon>
    </lineage>
</organism>
<reference evidence="2" key="2">
    <citation type="journal article" date="2014" name="Insect Biochem. Mol. Biol.">
        <title>Bacterial origin of a diverse family of UDP-glycosyltransferase genes in the Tetranychus urticae genome.</title>
        <authorList>
            <person name="Ahn S.J."/>
            <person name="Dermauw W."/>
            <person name="Wybouw N."/>
            <person name="Heckel D.G."/>
            <person name="Van Leeuwen T."/>
        </authorList>
    </citation>
    <scope>NUCLEOTIDE SEQUENCE</scope>
</reference>
<gene>
    <name evidence="3" type="primary">107369979</name>
    <name evidence="2" type="synonym">UGT203F1</name>
</gene>
<dbReference type="InterPro" id="IPR050426">
    <property type="entry name" value="Glycosyltransferase_28"/>
</dbReference>
<evidence type="ECO:0000313" key="4">
    <source>
        <dbReference type="Proteomes" id="UP000015104"/>
    </source>
</evidence>
<evidence type="ECO:0000313" key="2">
    <source>
        <dbReference type="EMBL" id="AHX56900.1"/>
    </source>
</evidence>
<dbReference type="Proteomes" id="UP000015104">
    <property type="component" value="Unassembled WGS sequence"/>
</dbReference>
<dbReference type="AlphaFoldDB" id="T1L3L8"/>
<dbReference type="RefSeq" id="NP_001310099.1">
    <property type="nucleotide sequence ID" value="NM_001323170.1"/>
</dbReference>
<dbReference type="PANTHER" id="PTHR48050:SF13">
    <property type="entry name" value="STEROL 3-BETA-GLUCOSYLTRANSFERASE UGT80A2"/>
    <property type="match status" value="1"/>
</dbReference>
<dbReference type="EMBL" id="KJ584773">
    <property type="protein sequence ID" value="AHX56900.1"/>
    <property type="molecule type" value="mRNA"/>
</dbReference>
<keyword evidence="4" id="KW-1185">Reference proteome</keyword>
<dbReference type="OrthoDB" id="5835829at2759"/>
<dbReference type="EnsemblMetazoa" id="tetur36g00340.1">
    <property type="protein sequence ID" value="tetur36g00340.1"/>
    <property type="gene ID" value="tetur36g00340"/>
</dbReference>
<dbReference type="RefSeq" id="XP_015793434.1">
    <property type="nucleotide sequence ID" value="XM_015937948.1"/>
</dbReference>
<dbReference type="CDD" id="cd03784">
    <property type="entry name" value="GT1_Gtf-like"/>
    <property type="match status" value="1"/>
</dbReference>
<sequence>MKLLFFPMDGHGHVNSCLGLARMLRDFGHESVFAVPKNWSVLITGHKFPLEFIADPENANSSQDPLYRWAEVVRACAPSFAKTPSEQIVDLYANDTKEFVDYVKRIDDQVTSVIEKVDPDLIVIDFYVTVPAVIKSGKPWLLLYSANPLFAYDAPNTPPRYSGLGATDDPKLFQEFRALVKREIVELKTDFDAYLKTKGVEPHPIDLVAISPYLNLYSYPEDLDYTELPKPEKWFRVDHMVREAEEDATDFDESFFKTDDKVILFSLGSMGSADVTLMKKLLAIMSASKHRFIVSKGPYHNEIQLYDNMIGGKYLPQIKILPKVDLVITHGGNNTFIESLYFGKPCIVLPLFGDQHDNARRAVDKKIGKAFSPYHVTDKELLGGIDDILNDKEMIQRVQDIGEKIRSTKTHAKLSEHLVKMVQELKAN</sequence>
<dbReference type="SUPFAM" id="SSF53756">
    <property type="entry name" value="UDP-Glycosyltransferase/glycogen phosphorylase"/>
    <property type="match status" value="1"/>
</dbReference>
<dbReference type="Pfam" id="PF00201">
    <property type="entry name" value="UDPGT"/>
    <property type="match status" value="1"/>
</dbReference>
<dbReference type="PANTHER" id="PTHR48050">
    <property type="entry name" value="STEROL 3-BETA-GLUCOSYLTRANSFERASE"/>
    <property type="match status" value="1"/>
</dbReference>
<dbReference type="eggNOG" id="KOG1192">
    <property type="taxonomic scope" value="Eukaryota"/>
</dbReference>